<evidence type="ECO:0000256" key="5">
    <source>
        <dbReference type="ARBA" id="ARBA00022692"/>
    </source>
</evidence>
<protein>
    <recommendedName>
        <fullName evidence="13">Nucleotide-diphospho-sugar transferase</fullName>
    </recommendedName>
</protein>
<dbReference type="Proteomes" id="UP000005238">
    <property type="component" value="Unassembled WGS sequence"/>
</dbReference>
<dbReference type="InParanoid" id="H3H043"/>
<evidence type="ECO:0000256" key="8">
    <source>
        <dbReference type="ARBA" id="ARBA00023136"/>
    </source>
</evidence>
<dbReference type="InterPro" id="IPR022751">
    <property type="entry name" value="Alpha_mannosyltransferase"/>
</dbReference>
<dbReference type="AlphaFoldDB" id="H3H043"/>
<keyword evidence="7 10" id="KW-1133">Transmembrane helix</keyword>
<dbReference type="STRING" id="164328.H3H043"/>
<dbReference type="GO" id="GO:0006493">
    <property type="term" value="P:protein O-linked glycosylation"/>
    <property type="evidence" value="ECO:0000318"/>
    <property type="project" value="GO_Central"/>
</dbReference>
<dbReference type="InterPro" id="IPR029044">
    <property type="entry name" value="Nucleotide-diphossugar_trans"/>
</dbReference>
<dbReference type="GO" id="GO:0000033">
    <property type="term" value="F:alpha-1,3-mannosyltransferase activity"/>
    <property type="evidence" value="ECO:0000318"/>
    <property type="project" value="GO_Central"/>
</dbReference>
<evidence type="ECO:0008006" key="13">
    <source>
        <dbReference type="Google" id="ProtNLM"/>
    </source>
</evidence>
<dbReference type="EMBL" id="DS566086">
    <property type="status" value="NOT_ANNOTATED_CDS"/>
    <property type="molecule type" value="Genomic_DNA"/>
</dbReference>
<dbReference type="GeneID" id="94222089"/>
<organism evidence="11 12">
    <name type="scientific">Phytophthora ramorum</name>
    <name type="common">Sudden oak death agent</name>
    <dbReference type="NCBI Taxonomy" id="164328"/>
    <lineage>
        <taxon>Eukaryota</taxon>
        <taxon>Sar</taxon>
        <taxon>Stramenopiles</taxon>
        <taxon>Oomycota</taxon>
        <taxon>Peronosporomycetes</taxon>
        <taxon>Peronosporales</taxon>
        <taxon>Peronosporaceae</taxon>
        <taxon>Phytophthora</taxon>
    </lineage>
</organism>
<dbReference type="VEuPathDB" id="FungiDB:KRP23_1626"/>
<evidence type="ECO:0000313" key="11">
    <source>
        <dbReference type="EnsemblProtists" id="Phyra83495"/>
    </source>
</evidence>
<proteinExistence type="inferred from homology"/>
<keyword evidence="5 10" id="KW-0812">Transmembrane</keyword>
<evidence type="ECO:0000313" key="12">
    <source>
        <dbReference type="Proteomes" id="UP000005238"/>
    </source>
</evidence>
<feature type="transmembrane region" description="Helical" evidence="10">
    <location>
        <begin position="41"/>
        <end position="63"/>
    </location>
</feature>
<dbReference type="HOGENOM" id="CLU_030469_0_0_1"/>
<reference evidence="12" key="1">
    <citation type="journal article" date="2006" name="Science">
        <title>Phytophthora genome sequences uncover evolutionary origins and mechanisms of pathogenesis.</title>
        <authorList>
            <person name="Tyler B.M."/>
            <person name="Tripathy S."/>
            <person name="Zhang X."/>
            <person name="Dehal P."/>
            <person name="Jiang R.H."/>
            <person name="Aerts A."/>
            <person name="Arredondo F.D."/>
            <person name="Baxter L."/>
            <person name="Bensasson D."/>
            <person name="Beynon J.L."/>
            <person name="Chapman J."/>
            <person name="Damasceno C.M."/>
            <person name="Dorrance A.E."/>
            <person name="Dou D."/>
            <person name="Dickerman A.W."/>
            <person name="Dubchak I.L."/>
            <person name="Garbelotto M."/>
            <person name="Gijzen M."/>
            <person name="Gordon S.G."/>
            <person name="Govers F."/>
            <person name="Grunwald N.J."/>
            <person name="Huang W."/>
            <person name="Ivors K.L."/>
            <person name="Jones R.W."/>
            <person name="Kamoun S."/>
            <person name="Krampis K."/>
            <person name="Lamour K.H."/>
            <person name="Lee M.K."/>
            <person name="McDonald W.H."/>
            <person name="Medina M."/>
            <person name="Meijer H.J."/>
            <person name="Nordberg E.K."/>
            <person name="Maclean D.J."/>
            <person name="Ospina-Giraldo M.D."/>
            <person name="Morris P.F."/>
            <person name="Phuntumart V."/>
            <person name="Putnam N.H."/>
            <person name="Rash S."/>
            <person name="Rose J.K."/>
            <person name="Sakihama Y."/>
            <person name="Salamov A.A."/>
            <person name="Savidor A."/>
            <person name="Scheuring C.F."/>
            <person name="Smith B.M."/>
            <person name="Sobral B.W."/>
            <person name="Terry A."/>
            <person name="Torto-Alalibo T.A."/>
            <person name="Win J."/>
            <person name="Xu Z."/>
            <person name="Zhang H."/>
            <person name="Grigoriev I.V."/>
            <person name="Rokhsar D.S."/>
            <person name="Boore J.L."/>
        </authorList>
    </citation>
    <scope>NUCLEOTIDE SEQUENCE [LARGE SCALE GENOMIC DNA]</scope>
    <source>
        <strain evidence="12">Pr102</strain>
    </source>
</reference>
<evidence type="ECO:0000256" key="7">
    <source>
        <dbReference type="ARBA" id="ARBA00022989"/>
    </source>
</evidence>
<comment type="subcellular location">
    <subcellularLocation>
        <location evidence="1">Membrane</location>
        <topology evidence="1">Single-pass type II membrane protein</topology>
    </subcellularLocation>
</comment>
<evidence type="ECO:0000256" key="10">
    <source>
        <dbReference type="SAM" id="Phobius"/>
    </source>
</evidence>
<accession>H3H043</accession>
<evidence type="ECO:0000256" key="6">
    <source>
        <dbReference type="ARBA" id="ARBA00022968"/>
    </source>
</evidence>
<keyword evidence="6" id="KW-0735">Signal-anchor</keyword>
<evidence type="ECO:0000256" key="9">
    <source>
        <dbReference type="ARBA" id="ARBA00023180"/>
    </source>
</evidence>
<dbReference type="eggNOG" id="ENOG502RZ48">
    <property type="taxonomic scope" value="Eukaryota"/>
</dbReference>
<evidence type="ECO:0000256" key="3">
    <source>
        <dbReference type="ARBA" id="ARBA00022676"/>
    </source>
</evidence>
<reference evidence="11" key="2">
    <citation type="submission" date="2015-06" db="UniProtKB">
        <authorList>
            <consortium name="EnsemblProtists"/>
        </authorList>
    </citation>
    <scope>IDENTIFICATION</scope>
    <source>
        <strain evidence="11">Pr102</strain>
    </source>
</reference>
<name>H3H043_PHYRM</name>
<dbReference type="GO" id="GO:0005794">
    <property type="term" value="C:Golgi apparatus"/>
    <property type="evidence" value="ECO:0000318"/>
    <property type="project" value="GO_Central"/>
</dbReference>
<evidence type="ECO:0000256" key="2">
    <source>
        <dbReference type="ARBA" id="ARBA00009105"/>
    </source>
</evidence>
<keyword evidence="4" id="KW-0808">Transferase</keyword>
<keyword evidence="9" id="KW-0325">Glycoprotein</keyword>
<evidence type="ECO:0000256" key="1">
    <source>
        <dbReference type="ARBA" id="ARBA00004606"/>
    </source>
</evidence>
<keyword evidence="8 10" id="KW-0472">Membrane</keyword>
<dbReference type="SUPFAM" id="SSF53448">
    <property type="entry name" value="Nucleotide-diphospho-sugar transferases"/>
    <property type="match status" value="1"/>
</dbReference>
<dbReference type="GO" id="GO:0016020">
    <property type="term" value="C:membrane"/>
    <property type="evidence" value="ECO:0007669"/>
    <property type="project" value="UniProtKB-SubCell"/>
</dbReference>
<dbReference type="VEuPathDB" id="FungiDB:KRP22_11169"/>
<dbReference type="OrthoDB" id="430354at2759"/>
<sequence length="480" mass="54251">MLGGSTVLGRHGGRGEDSRGFFSDLLAPTDSSRNRNRTLNYSLGLFVLCCVAVASTTLAFSVLSSADSHPRQWANSGGIHQRKHKTTVTRFDASVSRDKGVVMCMHNAAVPLGLSLIRDLRCLGNHELVQVYHCFPDEMSDENRALLLGSDDRVEIVDVCSDLVDRQVLKRETAEKFRSWWLKPLALYHTDITEVLLMDVDDVFLRDPAVLRSTDGYQRTGTTFFYDRVLWSKEWFNQEVNNSTYLKTMLNEFNYAAFGLSEGVEIPEYLERSYAYKGEASHEQDSSLVAVDKSRSGQAMLVIFWLITVQRFEREFSFGDKETFWIAYALAKQEYFFSPWGPSVIESSRNQDMKNHPDSLCGSLAHFMPVKDDTPELLYVNGKALLDPFPEGLQNRGKASANVLYNPTPSYITPRQNRRPNGGTSTSYDGEFPMECLIGFGATQLPSNFAPQLLRRRMFYMGIRMDVVSVLDSCYAFEAS</sequence>
<dbReference type="PANTHER" id="PTHR31392">
    <property type="entry name" value="ALPHA-1,3-MANNOSYLTRANSFERASE MNN1-RELATED"/>
    <property type="match status" value="1"/>
</dbReference>
<dbReference type="OMA" id="PMECLIG"/>
<dbReference type="Pfam" id="PF11051">
    <property type="entry name" value="Mannosyl_trans3"/>
    <property type="match status" value="1"/>
</dbReference>
<evidence type="ECO:0000256" key="4">
    <source>
        <dbReference type="ARBA" id="ARBA00022679"/>
    </source>
</evidence>
<comment type="similarity">
    <text evidence="2">Belongs to the MNN1/MNT family.</text>
</comment>
<keyword evidence="3" id="KW-0328">Glycosyltransferase</keyword>
<dbReference type="PANTHER" id="PTHR31392:SF1">
    <property type="entry name" value="ALPHA-1,3-MANNOSYLTRANSFERASE MNN1-RELATED"/>
    <property type="match status" value="1"/>
</dbReference>
<dbReference type="RefSeq" id="XP_067748959.1">
    <property type="nucleotide sequence ID" value="XM_067886283.1"/>
</dbReference>
<keyword evidence="12" id="KW-1185">Reference proteome</keyword>
<dbReference type="EnsemblProtists" id="Phyra83495">
    <property type="protein sequence ID" value="Phyra83495"/>
    <property type="gene ID" value="Phyra83495"/>
</dbReference>